<dbReference type="eggNOG" id="ENOG502R3QG">
    <property type="taxonomic scope" value="Eukaryota"/>
</dbReference>
<dbReference type="Gramene" id="OMERI01G39440.1">
    <property type="protein sequence ID" value="OMERI01G39440.1"/>
    <property type="gene ID" value="OMERI01G39440"/>
</dbReference>
<feature type="compositionally biased region" description="Polar residues" evidence="1">
    <location>
        <begin position="192"/>
        <end position="208"/>
    </location>
</feature>
<evidence type="ECO:0000256" key="1">
    <source>
        <dbReference type="SAM" id="MobiDB-lite"/>
    </source>
</evidence>
<keyword evidence="3" id="KW-1185">Reference proteome</keyword>
<dbReference type="EnsemblPlants" id="OMERI01G39440.1">
    <property type="protein sequence ID" value="OMERI01G39440.1"/>
    <property type="gene ID" value="OMERI01G39440"/>
</dbReference>
<feature type="region of interest" description="Disordered" evidence="1">
    <location>
        <begin position="1"/>
        <end position="45"/>
    </location>
</feature>
<accession>A0A0E0CCE7</accession>
<protein>
    <submittedName>
        <fullName evidence="2">Uncharacterized protein</fullName>
    </submittedName>
</protein>
<feature type="compositionally biased region" description="Polar residues" evidence="1">
    <location>
        <begin position="100"/>
        <end position="116"/>
    </location>
</feature>
<feature type="region of interest" description="Disordered" evidence="1">
    <location>
        <begin position="145"/>
        <end position="208"/>
    </location>
</feature>
<dbReference type="Proteomes" id="UP000008021">
    <property type="component" value="Chromosome 1"/>
</dbReference>
<evidence type="ECO:0000313" key="2">
    <source>
        <dbReference type="EnsemblPlants" id="OMERI01G39440.1"/>
    </source>
</evidence>
<dbReference type="AlphaFoldDB" id="A0A0E0CCE7"/>
<proteinExistence type="predicted"/>
<name>A0A0E0CCE7_9ORYZ</name>
<sequence length="265" mass="27696">MGCAASATDSAERRRTGRSPGHDGEQQQQQDGRRRGCKVAPEPKKEDGAAAAAAFLASMPGSPSFRYYCQKSATVDAIVADADADGGGDGDSDGCVRITETPQPIKNNGHGSSELSKSAPEASRWVRFRGLALAAWCSLFSRHSRSSAASAPSPPPPPPAAAAAAKSHQRFDAAAPAERSVGTSVLPGNIGSPRSNSASMQPTLQRSTPTPYHGLLLVIRIKRSGEPKISYLEDSIVTDKEVGTLDVSVQNTLVVAVFNPDNVDC</sequence>
<feature type="compositionally biased region" description="Basic and acidic residues" evidence="1">
    <location>
        <begin position="10"/>
        <end position="25"/>
    </location>
</feature>
<reference evidence="2" key="1">
    <citation type="submission" date="2015-04" db="UniProtKB">
        <authorList>
            <consortium name="EnsemblPlants"/>
        </authorList>
    </citation>
    <scope>IDENTIFICATION</scope>
</reference>
<feature type="region of interest" description="Disordered" evidence="1">
    <location>
        <begin position="99"/>
        <end position="119"/>
    </location>
</feature>
<reference evidence="2" key="2">
    <citation type="submission" date="2018-05" db="EMBL/GenBank/DDBJ databases">
        <title>OmerRS3 (Oryza meridionalis Reference Sequence Version 3).</title>
        <authorList>
            <person name="Zhang J."/>
            <person name="Kudrna D."/>
            <person name="Lee S."/>
            <person name="Talag J."/>
            <person name="Welchert J."/>
            <person name="Wing R.A."/>
        </authorList>
    </citation>
    <scope>NUCLEOTIDE SEQUENCE [LARGE SCALE GENOMIC DNA]</scope>
    <source>
        <strain evidence="2">cv. OR44</strain>
    </source>
</reference>
<evidence type="ECO:0000313" key="3">
    <source>
        <dbReference type="Proteomes" id="UP000008021"/>
    </source>
</evidence>
<dbReference type="HOGENOM" id="CLU_082269_0_0_1"/>
<organism evidence="2">
    <name type="scientific">Oryza meridionalis</name>
    <dbReference type="NCBI Taxonomy" id="40149"/>
    <lineage>
        <taxon>Eukaryota</taxon>
        <taxon>Viridiplantae</taxon>
        <taxon>Streptophyta</taxon>
        <taxon>Embryophyta</taxon>
        <taxon>Tracheophyta</taxon>
        <taxon>Spermatophyta</taxon>
        <taxon>Magnoliopsida</taxon>
        <taxon>Liliopsida</taxon>
        <taxon>Poales</taxon>
        <taxon>Poaceae</taxon>
        <taxon>BOP clade</taxon>
        <taxon>Oryzoideae</taxon>
        <taxon>Oryzeae</taxon>
        <taxon>Oryzinae</taxon>
        <taxon>Oryza</taxon>
    </lineage>
</organism>